<proteinExistence type="predicted"/>
<evidence type="ECO:0000313" key="2">
    <source>
        <dbReference type="Proteomes" id="UP000001554"/>
    </source>
</evidence>
<dbReference type="PANTHER" id="PTHR28653">
    <property type="match status" value="1"/>
</dbReference>
<keyword evidence="2" id="KW-1185">Reference proteome</keyword>
<protein>
    <submittedName>
        <fullName evidence="3">ATPase SWSAP1-like</fullName>
    </submittedName>
</protein>
<organism evidence="2 3">
    <name type="scientific">Branchiostoma floridae</name>
    <name type="common">Florida lancelet</name>
    <name type="synonym">Amphioxus</name>
    <dbReference type="NCBI Taxonomy" id="7739"/>
    <lineage>
        <taxon>Eukaryota</taxon>
        <taxon>Metazoa</taxon>
        <taxon>Chordata</taxon>
        <taxon>Cephalochordata</taxon>
        <taxon>Leptocardii</taxon>
        <taxon>Amphioxiformes</taxon>
        <taxon>Branchiostomatidae</taxon>
        <taxon>Branchiostoma</taxon>
    </lineage>
</organism>
<dbReference type="KEGG" id="bfo:118407541"/>
<dbReference type="PANTHER" id="PTHR28653:SF1">
    <property type="entry name" value="ATPASE SWSAP1"/>
    <property type="match status" value="1"/>
</dbReference>
<sequence length="147" mass="15706">MAVVRGMFGREPGQNPAPSGLTGGLGDASAGGTLPVESANIPRCLLVGPKGSGKTALLFQYGLSLVRQGRRVTFISHETLHTMPLHVAGATKPDPLSLKRLQILYLNSQEALLKYLCSIHTQAPLPTAVLVDNLDYYVNTAQFSHVQ</sequence>
<dbReference type="SUPFAM" id="SSF52540">
    <property type="entry name" value="P-loop containing nucleoside triphosphate hydrolases"/>
    <property type="match status" value="1"/>
</dbReference>
<name>A0A9J7HQD9_BRAFL</name>
<dbReference type="RefSeq" id="XP_035663911.1">
    <property type="nucleotide sequence ID" value="XM_035808018.1"/>
</dbReference>
<dbReference type="InterPro" id="IPR027417">
    <property type="entry name" value="P-loop_NTPase"/>
</dbReference>
<dbReference type="GeneID" id="118407541"/>
<gene>
    <name evidence="3" type="primary">LOC118407541</name>
</gene>
<reference evidence="3" key="1">
    <citation type="submission" date="2025-08" db="UniProtKB">
        <authorList>
            <consortium name="RefSeq"/>
        </authorList>
    </citation>
    <scope>IDENTIFICATION</scope>
    <source>
        <strain evidence="3">S238N-H82</strain>
        <tissue evidence="3">Testes</tissue>
    </source>
</reference>
<dbReference type="Proteomes" id="UP000001554">
    <property type="component" value="Unplaced"/>
</dbReference>
<feature type="region of interest" description="Disordered" evidence="1">
    <location>
        <begin position="1"/>
        <end position="26"/>
    </location>
</feature>
<accession>A0A9J7HQD9</accession>
<dbReference type="OMA" id="HHAPHEA"/>
<evidence type="ECO:0000313" key="3">
    <source>
        <dbReference type="RefSeq" id="XP_035663911.1"/>
    </source>
</evidence>
<evidence type="ECO:0000256" key="1">
    <source>
        <dbReference type="SAM" id="MobiDB-lite"/>
    </source>
</evidence>
<dbReference type="Gene3D" id="3.40.50.300">
    <property type="entry name" value="P-loop containing nucleotide triphosphate hydrolases"/>
    <property type="match status" value="1"/>
</dbReference>
<dbReference type="AlphaFoldDB" id="A0A9J7HQD9"/>
<dbReference type="OrthoDB" id="67296at2759"/>